<reference evidence="3" key="1">
    <citation type="submission" date="2022-07" db="EMBL/GenBank/DDBJ databases">
        <title>Enhanced cultured diversity of the mouse gut microbiota enables custom-made synthetic communities.</title>
        <authorList>
            <person name="Afrizal A."/>
        </authorList>
    </citation>
    <scope>NUCLEOTIDE SEQUENCE</scope>
    <source>
        <strain evidence="3">DSM 29482</strain>
    </source>
</reference>
<feature type="domain" description="Glycosyltransferase subfamily 4-like N-terminal" evidence="2">
    <location>
        <begin position="24"/>
        <end position="200"/>
    </location>
</feature>
<protein>
    <submittedName>
        <fullName evidence="3">Glycosyltransferase family 4 protein</fullName>
    </submittedName>
</protein>
<accession>A0A9X2S6G7</accession>
<dbReference type="InterPro" id="IPR001296">
    <property type="entry name" value="Glyco_trans_1"/>
</dbReference>
<gene>
    <name evidence="3" type="ORF">NSA23_14745</name>
</gene>
<keyword evidence="4" id="KW-1185">Reference proteome</keyword>
<dbReference type="Pfam" id="PF00534">
    <property type="entry name" value="Glycos_transf_1"/>
    <property type="match status" value="1"/>
</dbReference>
<sequence>MRKDVLILCQYFYPEYISSATLPTELAEDLVKKGLSVDVLCGYPKEFYNDKKIAKNEVYKGINIRRVKYTALDNKTKFGRIINFFSFFMSVLFKLHSITKYKCIIVYSNPPILPLIPYFASRISKTKFIFVAFDVYPDSALILGAIKKGSIIEKIMSYINKRVYNNASKVVALGTEMKRYMLENNITNRSDIIEVIPNWYNGEKLIKQNIIFNKEFKRLRETFPFIVLYSGNMGLAQDMKTILRCMDKFKNNDNVLFVFTGNGNKVEHVKNYIKDNKIKNAKVYGFLLGEDYSDVLKMADACLVSLERGIEGIGVPSKTYGYLAAGKPVLAIMSDDTDIARKLNEYNAGGNVIQDDIEGLEELILKFINDKELLDICSKNAKRLFNDLYERQICTEMYYKMILEVLRNKKEFGDEVYVQR</sequence>
<evidence type="ECO:0000259" key="2">
    <source>
        <dbReference type="Pfam" id="PF13439"/>
    </source>
</evidence>
<feature type="domain" description="Glycosyl transferase family 1" evidence="1">
    <location>
        <begin position="216"/>
        <end position="383"/>
    </location>
</feature>
<dbReference type="Proteomes" id="UP001142078">
    <property type="component" value="Unassembled WGS sequence"/>
</dbReference>
<comment type="caution">
    <text evidence="3">The sequence shown here is derived from an EMBL/GenBank/DDBJ whole genome shotgun (WGS) entry which is preliminary data.</text>
</comment>
<dbReference type="GO" id="GO:0016757">
    <property type="term" value="F:glycosyltransferase activity"/>
    <property type="evidence" value="ECO:0007669"/>
    <property type="project" value="InterPro"/>
</dbReference>
<dbReference type="InterPro" id="IPR028098">
    <property type="entry name" value="Glyco_trans_4-like_N"/>
</dbReference>
<dbReference type="PANTHER" id="PTHR12526:SF630">
    <property type="entry name" value="GLYCOSYLTRANSFERASE"/>
    <property type="match status" value="1"/>
</dbReference>
<evidence type="ECO:0000259" key="1">
    <source>
        <dbReference type="Pfam" id="PF00534"/>
    </source>
</evidence>
<dbReference type="PANTHER" id="PTHR12526">
    <property type="entry name" value="GLYCOSYLTRANSFERASE"/>
    <property type="match status" value="1"/>
</dbReference>
<dbReference type="RefSeq" id="WP_257490697.1">
    <property type="nucleotide sequence ID" value="NZ_JANJZL010000016.1"/>
</dbReference>
<dbReference type="CDD" id="cd03794">
    <property type="entry name" value="GT4_WbuB-like"/>
    <property type="match status" value="1"/>
</dbReference>
<dbReference type="Gene3D" id="3.40.50.2000">
    <property type="entry name" value="Glycogen Phosphorylase B"/>
    <property type="match status" value="2"/>
</dbReference>
<dbReference type="Pfam" id="PF13439">
    <property type="entry name" value="Glyco_transf_4"/>
    <property type="match status" value="1"/>
</dbReference>
<dbReference type="SUPFAM" id="SSF53756">
    <property type="entry name" value="UDP-Glycosyltransferase/glycogen phosphorylase"/>
    <property type="match status" value="1"/>
</dbReference>
<name>A0A9X2S6G7_9FIRM</name>
<evidence type="ECO:0000313" key="3">
    <source>
        <dbReference type="EMBL" id="MCR2045359.1"/>
    </source>
</evidence>
<evidence type="ECO:0000313" key="4">
    <source>
        <dbReference type="Proteomes" id="UP001142078"/>
    </source>
</evidence>
<dbReference type="EMBL" id="JANJZL010000016">
    <property type="protein sequence ID" value="MCR2045359.1"/>
    <property type="molecule type" value="Genomic_DNA"/>
</dbReference>
<organism evidence="3 4">
    <name type="scientific">Anaerosalibacter massiliensis</name>
    <dbReference type="NCBI Taxonomy" id="1347392"/>
    <lineage>
        <taxon>Bacteria</taxon>
        <taxon>Bacillati</taxon>
        <taxon>Bacillota</taxon>
        <taxon>Tissierellia</taxon>
        <taxon>Tissierellales</taxon>
        <taxon>Sporanaerobacteraceae</taxon>
        <taxon>Anaerosalibacter</taxon>
    </lineage>
</organism>
<dbReference type="AlphaFoldDB" id="A0A9X2S6G7"/>
<proteinExistence type="predicted"/>